<feature type="compositionally biased region" description="Low complexity" evidence="4">
    <location>
        <begin position="877"/>
        <end position="889"/>
    </location>
</feature>
<reference evidence="7 8" key="1">
    <citation type="submission" date="2024-02" db="EMBL/GenBank/DDBJ databases">
        <authorList>
            <person name="Chen Y."/>
            <person name="Shah S."/>
            <person name="Dougan E. K."/>
            <person name="Thang M."/>
            <person name="Chan C."/>
        </authorList>
    </citation>
    <scope>NUCLEOTIDE SEQUENCE [LARGE SCALE GENOMIC DNA]</scope>
</reference>
<feature type="transmembrane region" description="Helical" evidence="5">
    <location>
        <begin position="89"/>
        <end position="107"/>
    </location>
</feature>
<proteinExistence type="predicted"/>
<evidence type="ECO:0000256" key="4">
    <source>
        <dbReference type="SAM" id="MobiDB-lite"/>
    </source>
</evidence>
<feature type="domain" description="LisH" evidence="6">
    <location>
        <begin position="466"/>
        <end position="564"/>
    </location>
</feature>
<feature type="transmembrane region" description="Helical" evidence="5">
    <location>
        <begin position="58"/>
        <end position="77"/>
    </location>
</feature>
<evidence type="ECO:0000313" key="7">
    <source>
        <dbReference type="EMBL" id="CAK8999231.1"/>
    </source>
</evidence>
<dbReference type="InterPro" id="IPR011989">
    <property type="entry name" value="ARM-like"/>
</dbReference>
<keyword evidence="3" id="KW-0966">Cell projection</keyword>
<feature type="transmembrane region" description="Helical" evidence="5">
    <location>
        <begin position="7"/>
        <end position="31"/>
    </location>
</feature>
<dbReference type="InterPro" id="IPR048959">
    <property type="entry name" value="ARMC9_ARM_dom"/>
</dbReference>
<feature type="transmembrane region" description="Helical" evidence="5">
    <location>
        <begin position="212"/>
        <end position="232"/>
    </location>
</feature>
<keyword evidence="5" id="KW-0812">Transmembrane</keyword>
<feature type="compositionally biased region" description="Basic and acidic residues" evidence="4">
    <location>
        <begin position="792"/>
        <end position="807"/>
    </location>
</feature>
<accession>A0ABP0IBE2</accession>
<dbReference type="Gene3D" id="1.25.10.10">
    <property type="entry name" value="Leucine-rich Repeat Variant"/>
    <property type="match status" value="1"/>
</dbReference>
<keyword evidence="8" id="KW-1185">Reference proteome</keyword>
<evidence type="ECO:0000256" key="5">
    <source>
        <dbReference type="SAM" id="Phobius"/>
    </source>
</evidence>
<organism evidence="7 8">
    <name type="scientific">Durusdinium trenchii</name>
    <dbReference type="NCBI Taxonomy" id="1381693"/>
    <lineage>
        <taxon>Eukaryota</taxon>
        <taxon>Sar</taxon>
        <taxon>Alveolata</taxon>
        <taxon>Dinophyceae</taxon>
        <taxon>Suessiales</taxon>
        <taxon>Symbiodiniaceae</taxon>
        <taxon>Durusdinium</taxon>
    </lineage>
</organism>
<evidence type="ECO:0000256" key="3">
    <source>
        <dbReference type="ARBA" id="ARBA00023273"/>
    </source>
</evidence>
<comment type="subcellular location">
    <subcellularLocation>
        <location evidence="1">Cytoplasm</location>
        <location evidence="1">Cytoskeleton</location>
        <location evidence="1">Cilium basal body</location>
    </subcellularLocation>
</comment>
<feature type="transmembrane region" description="Helical" evidence="5">
    <location>
        <begin position="252"/>
        <end position="273"/>
    </location>
</feature>
<feature type="compositionally biased region" description="Acidic residues" evidence="4">
    <location>
        <begin position="571"/>
        <end position="598"/>
    </location>
</feature>
<evidence type="ECO:0000256" key="2">
    <source>
        <dbReference type="ARBA" id="ARBA00022794"/>
    </source>
</evidence>
<dbReference type="Proteomes" id="UP001642484">
    <property type="component" value="Unassembled WGS sequence"/>
</dbReference>
<dbReference type="PANTHER" id="PTHR14881">
    <property type="entry name" value="LISH DOMAIN-CONTAINING PROTEIN ARMC9"/>
    <property type="match status" value="1"/>
</dbReference>
<dbReference type="InterPro" id="IPR016024">
    <property type="entry name" value="ARM-type_fold"/>
</dbReference>
<name>A0ABP0IBE2_9DINO</name>
<feature type="region of interest" description="Disordered" evidence="4">
    <location>
        <begin position="677"/>
        <end position="715"/>
    </location>
</feature>
<dbReference type="PANTHER" id="PTHR14881:SF4">
    <property type="entry name" value="LISH DOMAIN-CONTAINING PROTEIN ARMC9"/>
    <property type="match status" value="1"/>
</dbReference>
<keyword evidence="5" id="KW-1133">Transmembrane helix</keyword>
<evidence type="ECO:0000313" key="8">
    <source>
        <dbReference type="Proteomes" id="UP001642484"/>
    </source>
</evidence>
<protein>
    <recommendedName>
        <fullName evidence="6">LisH domain-containing protein</fullName>
    </recommendedName>
</protein>
<feature type="region of interest" description="Disordered" evidence="4">
    <location>
        <begin position="566"/>
        <end position="598"/>
    </location>
</feature>
<sequence length="923" mass="100119">MRHLHSFAIIVDFLHMLVWMLMMVLVLWFAAVRKQNAGVGNGDGDESTHRHELDVKSWAMLFAHVAGFAAINCFGDLQQLFFSGSPNQSELVVPISATCLIVLAWLAERAGQYLYKADLKEHDAWYFELWEEQTHDAENDIAALCLSFLTCQSLRYHTGGHLPDPEGNEPPATRAEVLLFCSLIFAVAASLSVQLSHLELKTLRRRPQLKRVLAIFKLICCMCCAWCGYFGGKRLFFASSVGNHVVEMIARIVLAVIFSVVAFGMVLMMNMVVDQQKMSEAKSAAALRPKMYRKKSESRSSSRSLSFADNVQLTCQKLEHSLVLQGSKTLIKAMAILVGFSWEQAFDCCVGKTCERLKILPPHIAEVVLAALLVVGRREIEAAEAQGTGCISALISVASTALRTLTHMHCLAVLQRLSLRGRLQSKMIRMGALDVVLKLLESVRKPEGDAHTWCRLGPGEGPETPDFSIEFTSALLMNLTLRSAGRKRCAELGAYAILVGLIEHPNAQVRTHINGTLYTLLGVKAIRSEAQKRGAEAVFRSALERVSPENDLLQRQLEFLLHQLSRSTSEGDSDNEESDPEPDPPEAESAGDADDGDNFLDEEELAAHFHLASISAVGPGDGYSQADLDANTKAAMAEAAAAEEALRYFRATAGPVADSQQRRFHAFIARSCRNLMSPKRQGIHSSDRRQSLSSPLSPPRSGSSPGGLKAGQELPVTVIPQFDEEVILDASSDKSIDLGSLSPSSGSEQPHAKGSKAAGKGGHSTKAADRAEKVAPTNRPALDRNVSPSQRTRPESRQHVPKSEVGEVPRGGRGNRSVSNPPAGKGRGRGAAGAAREKGVTKSASLPPLPENQASGRAEPNPSTRARSEAPKRSQQAKAAAAAMEVAAAVGQEKGFRRPRNASKNPGHERDGATPLPQLPKRR</sequence>
<feature type="transmembrane region" description="Helical" evidence="5">
    <location>
        <begin position="177"/>
        <end position="200"/>
    </location>
</feature>
<comment type="caution">
    <text evidence="7">The sequence shown here is derived from an EMBL/GenBank/DDBJ whole genome shotgun (WGS) entry which is preliminary data.</text>
</comment>
<keyword evidence="5" id="KW-0472">Membrane</keyword>
<keyword evidence="2" id="KW-0970">Cilium biogenesis/degradation</keyword>
<evidence type="ECO:0000259" key="6">
    <source>
        <dbReference type="Pfam" id="PF21050"/>
    </source>
</evidence>
<gene>
    <name evidence="7" type="ORF">CCMP2556_LOCUS5583</name>
</gene>
<feature type="compositionally biased region" description="Low complexity" evidence="4">
    <location>
        <begin position="691"/>
        <end position="703"/>
    </location>
</feature>
<dbReference type="SUPFAM" id="SSF48371">
    <property type="entry name" value="ARM repeat"/>
    <property type="match status" value="1"/>
</dbReference>
<feature type="region of interest" description="Disordered" evidence="4">
    <location>
        <begin position="734"/>
        <end position="923"/>
    </location>
</feature>
<dbReference type="InterPro" id="IPR040369">
    <property type="entry name" value="ARMC9"/>
</dbReference>
<dbReference type="Pfam" id="PF21050">
    <property type="entry name" value="ARMC9_ARM"/>
    <property type="match status" value="1"/>
</dbReference>
<evidence type="ECO:0000256" key="1">
    <source>
        <dbReference type="ARBA" id="ARBA00004120"/>
    </source>
</evidence>
<dbReference type="EMBL" id="CAXAMN010002336">
    <property type="protein sequence ID" value="CAK8999231.1"/>
    <property type="molecule type" value="Genomic_DNA"/>
</dbReference>